<evidence type="ECO:0000313" key="1">
    <source>
        <dbReference type="EMBL" id="CAG8518135.1"/>
    </source>
</evidence>
<name>A0ACA9L9B9_9GLOM</name>
<comment type="caution">
    <text evidence="1">The sequence shown here is derived from an EMBL/GenBank/DDBJ whole genome shotgun (WGS) entry which is preliminary data.</text>
</comment>
<evidence type="ECO:0000313" key="2">
    <source>
        <dbReference type="Proteomes" id="UP000789525"/>
    </source>
</evidence>
<accession>A0ACA9L9B9</accession>
<dbReference type="EMBL" id="CAJVPT010005251">
    <property type="protein sequence ID" value="CAG8518135.1"/>
    <property type="molecule type" value="Genomic_DNA"/>
</dbReference>
<organism evidence="1 2">
    <name type="scientific">Acaulospora colombiana</name>
    <dbReference type="NCBI Taxonomy" id="27376"/>
    <lineage>
        <taxon>Eukaryota</taxon>
        <taxon>Fungi</taxon>
        <taxon>Fungi incertae sedis</taxon>
        <taxon>Mucoromycota</taxon>
        <taxon>Glomeromycotina</taxon>
        <taxon>Glomeromycetes</taxon>
        <taxon>Diversisporales</taxon>
        <taxon>Acaulosporaceae</taxon>
        <taxon>Acaulospora</taxon>
    </lineage>
</organism>
<sequence>MQRPRLFTDAQITSAHSATTTTTASQNEFYSNIEDELNKKLDNEMEQLVFSFRDMVKAAGFEVSLRNIGRDDSREVEKDKYRNALDEYIGELRAANLTTLLLNDTKTLMQLRETRKNSLTTRTRNIKNKIVQLNDAVNEAIWEMESVLGGGQARRGDIK</sequence>
<dbReference type="Proteomes" id="UP000789525">
    <property type="component" value="Unassembled WGS sequence"/>
</dbReference>
<reference evidence="1" key="1">
    <citation type="submission" date="2021-06" db="EMBL/GenBank/DDBJ databases">
        <authorList>
            <person name="Kallberg Y."/>
            <person name="Tangrot J."/>
            <person name="Rosling A."/>
        </authorList>
    </citation>
    <scope>NUCLEOTIDE SEQUENCE</scope>
    <source>
        <strain evidence="1">CL356</strain>
    </source>
</reference>
<keyword evidence="2" id="KW-1185">Reference proteome</keyword>
<gene>
    <name evidence="1" type="ORF">ACOLOM_LOCUS3531</name>
</gene>
<proteinExistence type="predicted"/>
<protein>
    <submittedName>
        <fullName evidence="1">1570_t:CDS:1</fullName>
    </submittedName>
</protein>